<organism evidence="1 2">
    <name type="scientific">Fusarium austroafricanum</name>
    <dbReference type="NCBI Taxonomy" id="2364996"/>
    <lineage>
        <taxon>Eukaryota</taxon>
        <taxon>Fungi</taxon>
        <taxon>Dikarya</taxon>
        <taxon>Ascomycota</taxon>
        <taxon>Pezizomycotina</taxon>
        <taxon>Sordariomycetes</taxon>
        <taxon>Hypocreomycetidae</taxon>
        <taxon>Hypocreales</taxon>
        <taxon>Nectriaceae</taxon>
        <taxon>Fusarium</taxon>
        <taxon>Fusarium concolor species complex</taxon>
    </lineage>
</organism>
<accession>A0A8H4P138</accession>
<protein>
    <submittedName>
        <fullName evidence="1">Uncharacterized protein</fullName>
    </submittedName>
</protein>
<evidence type="ECO:0000313" key="1">
    <source>
        <dbReference type="EMBL" id="KAF4452086.1"/>
    </source>
</evidence>
<keyword evidence="2" id="KW-1185">Reference proteome</keyword>
<sequence length="124" mass="13923">MEVDGHNVLPLADPDTASWNLPLSNTDYNKLIKGFEPQAMEDKWLCRADDPDTQGIVVVHMYRSWSGEEQISLAVAGDLNENITNGANIVEISWDKSRLTEREAKDLAFNICKWILGCQLGFVN</sequence>
<dbReference type="EMBL" id="JAADJG010000200">
    <property type="protein sequence ID" value="KAF4452086.1"/>
    <property type="molecule type" value="Genomic_DNA"/>
</dbReference>
<dbReference type="OrthoDB" id="4521980at2759"/>
<proteinExistence type="predicted"/>
<dbReference type="AlphaFoldDB" id="A0A8H4P138"/>
<dbReference type="Proteomes" id="UP000605986">
    <property type="component" value="Unassembled WGS sequence"/>
</dbReference>
<evidence type="ECO:0000313" key="2">
    <source>
        <dbReference type="Proteomes" id="UP000605986"/>
    </source>
</evidence>
<name>A0A8H4P138_9HYPO</name>
<reference evidence="1" key="1">
    <citation type="submission" date="2020-01" db="EMBL/GenBank/DDBJ databases">
        <title>Identification and distribution of gene clusters putatively required for synthesis of sphingolipid metabolism inhibitors in phylogenetically diverse species of the filamentous fungus Fusarium.</title>
        <authorList>
            <person name="Kim H.-S."/>
            <person name="Busman M."/>
            <person name="Brown D.W."/>
            <person name="Divon H."/>
            <person name="Uhlig S."/>
            <person name="Proctor R.H."/>
        </authorList>
    </citation>
    <scope>NUCLEOTIDE SEQUENCE</scope>
    <source>
        <strain evidence="1">NRRL 53441</strain>
    </source>
</reference>
<gene>
    <name evidence="1" type="ORF">F53441_5018</name>
</gene>
<comment type="caution">
    <text evidence="1">The sequence shown here is derived from an EMBL/GenBank/DDBJ whole genome shotgun (WGS) entry which is preliminary data.</text>
</comment>